<dbReference type="PANTHER" id="PTHR46168:SF15">
    <property type="entry name" value="ARMADILLO REPEAT-CONTAINING DOMAIN-CONTAINING PROTEIN"/>
    <property type="match status" value="1"/>
</dbReference>
<feature type="compositionally biased region" description="Basic residues" evidence="3">
    <location>
        <begin position="69"/>
        <end position="94"/>
    </location>
</feature>
<feature type="compositionally biased region" description="Polar residues" evidence="3">
    <location>
        <begin position="54"/>
        <end position="65"/>
    </location>
</feature>
<proteinExistence type="predicted"/>
<comment type="caution">
    <text evidence="4">The sequence shown here is derived from an EMBL/GenBank/DDBJ whole genome shotgun (WGS) entry which is preliminary data.</text>
</comment>
<dbReference type="Pfam" id="PF00514">
    <property type="entry name" value="Arm"/>
    <property type="match status" value="1"/>
</dbReference>
<gene>
    <name evidence="4" type="ORF">Salat_1478300</name>
</gene>
<dbReference type="EMBL" id="JACGWO010000005">
    <property type="protein sequence ID" value="KAK4427094.1"/>
    <property type="molecule type" value="Genomic_DNA"/>
</dbReference>
<protein>
    <submittedName>
        <fullName evidence="4">Uncharacterized protein</fullName>
    </submittedName>
</protein>
<evidence type="ECO:0000256" key="2">
    <source>
        <dbReference type="PROSITE-ProRule" id="PRU00259"/>
    </source>
</evidence>
<feature type="region of interest" description="Disordered" evidence="3">
    <location>
        <begin position="17"/>
        <end position="117"/>
    </location>
</feature>
<keyword evidence="5" id="KW-1185">Reference proteome</keyword>
<evidence type="ECO:0000256" key="3">
    <source>
        <dbReference type="SAM" id="MobiDB-lite"/>
    </source>
</evidence>
<evidence type="ECO:0000256" key="1">
    <source>
        <dbReference type="ARBA" id="ARBA00022737"/>
    </source>
</evidence>
<dbReference type="Gene3D" id="1.25.10.10">
    <property type="entry name" value="Leucine-rich Repeat Variant"/>
    <property type="match status" value="1"/>
</dbReference>
<dbReference type="PROSITE" id="PS50176">
    <property type="entry name" value="ARM_REPEAT"/>
    <property type="match status" value="1"/>
</dbReference>
<dbReference type="SMART" id="SM00185">
    <property type="entry name" value="ARM"/>
    <property type="match status" value="1"/>
</dbReference>
<dbReference type="Proteomes" id="UP001293254">
    <property type="component" value="Unassembled WGS sequence"/>
</dbReference>
<reference evidence="4" key="1">
    <citation type="submission" date="2020-06" db="EMBL/GenBank/DDBJ databases">
        <authorList>
            <person name="Li T."/>
            <person name="Hu X."/>
            <person name="Zhang T."/>
            <person name="Song X."/>
            <person name="Zhang H."/>
            <person name="Dai N."/>
            <person name="Sheng W."/>
            <person name="Hou X."/>
            <person name="Wei L."/>
        </authorList>
    </citation>
    <scope>NUCLEOTIDE SEQUENCE</scope>
    <source>
        <strain evidence="4">3651</strain>
        <tissue evidence="4">Leaf</tissue>
    </source>
</reference>
<keyword evidence="1" id="KW-0677">Repeat</keyword>
<reference evidence="4" key="2">
    <citation type="journal article" date="2024" name="Plant">
        <title>Genomic evolution and insights into agronomic trait innovations of Sesamum species.</title>
        <authorList>
            <person name="Miao H."/>
            <person name="Wang L."/>
            <person name="Qu L."/>
            <person name="Liu H."/>
            <person name="Sun Y."/>
            <person name="Le M."/>
            <person name="Wang Q."/>
            <person name="Wei S."/>
            <person name="Zheng Y."/>
            <person name="Lin W."/>
            <person name="Duan Y."/>
            <person name="Cao H."/>
            <person name="Xiong S."/>
            <person name="Wang X."/>
            <person name="Wei L."/>
            <person name="Li C."/>
            <person name="Ma Q."/>
            <person name="Ju M."/>
            <person name="Zhao R."/>
            <person name="Li G."/>
            <person name="Mu C."/>
            <person name="Tian Q."/>
            <person name="Mei H."/>
            <person name="Zhang T."/>
            <person name="Gao T."/>
            <person name="Zhang H."/>
        </authorList>
    </citation>
    <scope>NUCLEOTIDE SEQUENCE</scope>
    <source>
        <strain evidence="4">3651</strain>
    </source>
</reference>
<feature type="compositionally biased region" description="Basic and acidic residues" evidence="3">
    <location>
        <begin position="32"/>
        <end position="53"/>
    </location>
</feature>
<dbReference type="InterPro" id="IPR016024">
    <property type="entry name" value="ARM-type_fold"/>
</dbReference>
<name>A0AAE1YBQ3_9LAMI</name>
<dbReference type="SUPFAM" id="SSF48371">
    <property type="entry name" value="ARM repeat"/>
    <property type="match status" value="1"/>
</dbReference>
<evidence type="ECO:0000313" key="4">
    <source>
        <dbReference type="EMBL" id="KAK4427094.1"/>
    </source>
</evidence>
<dbReference type="PANTHER" id="PTHR46168">
    <property type="entry name" value="ARMADILLO REPEAT ONLY 4"/>
    <property type="match status" value="1"/>
</dbReference>
<dbReference type="AlphaFoldDB" id="A0AAE1YBQ3"/>
<evidence type="ECO:0000313" key="5">
    <source>
        <dbReference type="Proteomes" id="UP001293254"/>
    </source>
</evidence>
<feature type="repeat" description="ARM" evidence="2">
    <location>
        <begin position="176"/>
        <end position="219"/>
    </location>
</feature>
<dbReference type="InterPro" id="IPR011989">
    <property type="entry name" value="ARM-like"/>
</dbReference>
<organism evidence="4 5">
    <name type="scientific">Sesamum alatum</name>
    <dbReference type="NCBI Taxonomy" id="300844"/>
    <lineage>
        <taxon>Eukaryota</taxon>
        <taxon>Viridiplantae</taxon>
        <taxon>Streptophyta</taxon>
        <taxon>Embryophyta</taxon>
        <taxon>Tracheophyta</taxon>
        <taxon>Spermatophyta</taxon>
        <taxon>Magnoliopsida</taxon>
        <taxon>eudicotyledons</taxon>
        <taxon>Gunneridae</taxon>
        <taxon>Pentapetalae</taxon>
        <taxon>asterids</taxon>
        <taxon>lamiids</taxon>
        <taxon>Lamiales</taxon>
        <taxon>Pedaliaceae</taxon>
        <taxon>Sesamum</taxon>
    </lineage>
</organism>
<dbReference type="InterPro" id="IPR000225">
    <property type="entry name" value="Armadillo"/>
</dbReference>
<accession>A0AAE1YBQ3</accession>
<sequence>MDRGWIIVLGFNGNRRLRKRNQSKNALPPNPPRDRAIQSQLKKPESFKPENSETRPPSNRALSTSPLRRPPHHHLPRRIRPPHPPRLSGRHKGPRPGANPRPQMRHKKTNVSTTPSITTRRISRSFNFTRFFIGYINGLVWPYIAAVHMGRAEAANELAILAQGNDRNKKIIVEENGIPPLLKMLKESVNLDAQSAAASALCNLADDVGRVRMITDALGVQVVAKALSEAPMRFKVTLVNLVSRM</sequence>